<dbReference type="EMBL" id="JAUKWQ010000004">
    <property type="protein sequence ID" value="MDO1583574.1"/>
    <property type="molecule type" value="Genomic_DNA"/>
</dbReference>
<dbReference type="RefSeq" id="WP_302077759.1">
    <property type="nucleotide sequence ID" value="NZ_JAUKWQ010000004.1"/>
</dbReference>
<reference evidence="1" key="1">
    <citation type="journal article" date="2015" name="Int. J. Syst. Evol. Microbiol.">
        <title>Rhizobium oryzicola sp. nov., potential plant-growth-promoting endophytic bacteria isolated from rice roots.</title>
        <authorList>
            <person name="Zhang X.X."/>
            <person name="Gao J.S."/>
            <person name="Cao Y.H."/>
            <person name="Sheirdil R.A."/>
            <person name="Wang X.C."/>
            <person name="Zhang L."/>
        </authorList>
    </citation>
    <scope>NUCLEOTIDE SEQUENCE</scope>
    <source>
        <strain evidence="1">05753</strain>
    </source>
</reference>
<evidence type="ECO:0000313" key="1">
    <source>
        <dbReference type="EMBL" id="MDO1583574.1"/>
    </source>
</evidence>
<dbReference type="Gene3D" id="2.70.98.10">
    <property type="match status" value="1"/>
</dbReference>
<protein>
    <submittedName>
        <fullName evidence="1">Aldose 1-epimerase</fullName>
    </submittedName>
</protein>
<dbReference type="CDD" id="cd09021">
    <property type="entry name" value="Aldose_epim_Ec_YphB"/>
    <property type="match status" value="1"/>
</dbReference>
<sequence length="291" mass="32869">MTVALEMTEGEIRLESGALQAVITQQGGSIRELVFGDQPIFVPAGGPHQSVGCFPLLPFGNRLEGNAFSLNGQSFHLEPNMPPEPLYRHGDGWLGWWEIAEQRADRLVLTFRYQARTASPYAYSARQEISVGDDTLTVRLSLRSEAEVCLPFGLGLHPFFIRTPQTQLQTAAQLFWHERDDHLPSHAMKVPKEWNFETLRALPDAWANNALQGWSGHARVIWPERALAAEIMSEDFRILMLYMPTARTDFFCLEPMTHLPNGHHLPNLGELKLLSPGQELSAVMRIKLSRY</sequence>
<evidence type="ECO:0000313" key="2">
    <source>
        <dbReference type="Proteomes" id="UP001169006"/>
    </source>
</evidence>
<dbReference type="SUPFAM" id="SSF74650">
    <property type="entry name" value="Galactose mutarotase-like"/>
    <property type="match status" value="1"/>
</dbReference>
<reference evidence="1" key="2">
    <citation type="submission" date="2023-07" db="EMBL/GenBank/DDBJ databases">
        <authorList>
            <person name="Sun H."/>
        </authorList>
    </citation>
    <scope>NUCLEOTIDE SEQUENCE</scope>
    <source>
        <strain evidence="1">05753</strain>
    </source>
</reference>
<proteinExistence type="predicted"/>
<dbReference type="Pfam" id="PF01263">
    <property type="entry name" value="Aldose_epim"/>
    <property type="match status" value="1"/>
</dbReference>
<dbReference type="InterPro" id="IPR014718">
    <property type="entry name" value="GH-type_carb-bd"/>
</dbReference>
<name>A0ABT8SYM8_9HYPH</name>
<comment type="caution">
    <text evidence="1">The sequence shown here is derived from an EMBL/GenBank/DDBJ whole genome shotgun (WGS) entry which is preliminary data.</text>
</comment>
<gene>
    <name evidence="1" type="ORF">Q2T52_15915</name>
</gene>
<dbReference type="InterPro" id="IPR008183">
    <property type="entry name" value="Aldose_1/G6P_1-epimerase"/>
</dbReference>
<accession>A0ABT8SYM8</accession>
<dbReference type="InterPro" id="IPR011013">
    <property type="entry name" value="Gal_mutarotase_sf_dom"/>
</dbReference>
<keyword evidence="2" id="KW-1185">Reference proteome</keyword>
<dbReference type="Proteomes" id="UP001169006">
    <property type="component" value="Unassembled WGS sequence"/>
</dbReference>
<organism evidence="1 2">
    <name type="scientific">Rhizobium oryzicola</name>
    <dbReference type="NCBI Taxonomy" id="1232668"/>
    <lineage>
        <taxon>Bacteria</taxon>
        <taxon>Pseudomonadati</taxon>
        <taxon>Pseudomonadota</taxon>
        <taxon>Alphaproteobacteria</taxon>
        <taxon>Hyphomicrobiales</taxon>
        <taxon>Rhizobiaceae</taxon>
        <taxon>Rhizobium/Agrobacterium group</taxon>
        <taxon>Rhizobium</taxon>
    </lineage>
</organism>